<name>A0A2P2QQA8_RHIMU</name>
<protein>
    <submittedName>
        <fullName evidence="1">Uncharacterized protein</fullName>
    </submittedName>
</protein>
<dbReference type="AlphaFoldDB" id="A0A2P2QQA8"/>
<reference evidence="1" key="1">
    <citation type="submission" date="2018-02" db="EMBL/GenBank/DDBJ databases">
        <title>Rhizophora mucronata_Transcriptome.</title>
        <authorList>
            <person name="Meera S.P."/>
            <person name="Sreeshan A."/>
            <person name="Augustine A."/>
        </authorList>
    </citation>
    <scope>NUCLEOTIDE SEQUENCE</scope>
    <source>
        <tissue evidence="1">Leaf</tissue>
    </source>
</reference>
<organism evidence="1">
    <name type="scientific">Rhizophora mucronata</name>
    <name type="common">Asiatic mangrove</name>
    <dbReference type="NCBI Taxonomy" id="61149"/>
    <lineage>
        <taxon>Eukaryota</taxon>
        <taxon>Viridiplantae</taxon>
        <taxon>Streptophyta</taxon>
        <taxon>Embryophyta</taxon>
        <taxon>Tracheophyta</taxon>
        <taxon>Spermatophyta</taxon>
        <taxon>Magnoliopsida</taxon>
        <taxon>eudicotyledons</taxon>
        <taxon>Gunneridae</taxon>
        <taxon>Pentapetalae</taxon>
        <taxon>rosids</taxon>
        <taxon>fabids</taxon>
        <taxon>Malpighiales</taxon>
        <taxon>Rhizophoraceae</taxon>
        <taxon>Rhizophora</taxon>
    </lineage>
</organism>
<dbReference type="EMBL" id="GGEC01088679">
    <property type="protein sequence ID" value="MBX69163.1"/>
    <property type="molecule type" value="Transcribed_RNA"/>
</dbReference>
<sequence>MLRGPKRIPLYYLPQSYSKLIFIGWCNCSPSFPCHKYDSAQGTSYFYI</sequence>
<accession>A0A2P2QQA8</accession>
<evidence type="ECO:0000313" key="1">
    <source>
        <dbReference type="EMBL" id="MBX69163.1"/>
    </source>
</evidence>
<proteinExistence type="predicted"/>